<reference evidence="1" key="1">
    <citation type="journal article" date="2021" name="Environ. Microbiol.">
        <title>Gene family expansions and transcriptome signatures uncover fungal adaptations to wood decay.</title>
        <authorList>
            <person name="Hage H."/>
            <person name="Miyauchi S."/>
            <person name="Viragh M."/>
            <person name="Drula E."/>
            <person name="Min B."/>
            <person name="Chaduli D."/>
            <person name="Navarro D."/>
            <person name="Favel A."/>
            <person name="Norest M."/>
            <person name="Lesage-Meessen L."/>
            <person name="Balint B."/>
            <person name="Merenyi Z."/>
            <person name="de Eugenio L."/>
            <person name="Morin E."/>
            <person name="Martinez A.T."/>
            <person name="Baldrian P."/>
            <person name="Stursova M."/>
            <person name="Martinez M.J."/>
            <person name="Novotny C."/>
            <person name="Magnuson J.K."/>
            <person name="Spatafora J.W."/>
            <person name="Maurice S."/>
            <person name="Pangilinan J."/>
            <person name="Andreopoulos W."/>
            <person name="LaButti K."/>
            <person name="Hundley H."/>
            <person name="Na H."/>
            <person name="Kuo A."/>
            <person name="Barry K."/>
            <person name="Lipzen A."/>
            <person name="Henrissat B."/>
            <person name="Riley R."/>
            <person name="Ahrendt S."/>
            <person name="Nagy L.G."/>
            <person name="Grigoriev I.V."/>
            <person name="Martin F."/>
            <person name="Rosso M.N."/>
        </authorList>
    </citation>
    <scope>NUCLEOTIDE SEQUENCE</scope>
    <source>
        <strain evidence="1">CBS 384.51</strain>
    </source>
</reference>
<dbReference type="Proteomes" id="UP001055072">
    <property type="component" value="Unassembled WGS sequence"/>
</dbReference>
<proteinExistence type="predicted"/>
<gene>
    <name evidence="1" type="ORF">BDY19DRAFT_963725</name>
</gene>
<keyword evidence="2" id="KW-1185">Reference proteome</keyword>
<dbReference type="EMBL" id="MU274927">
    <property type="protein sequence ID" value="KAI0085924.1"/>
    <property type="molecule type" value="Genomic_DNA"/>
</dbReference>
<organism evidence="1 2">
    <name type="scientific">Irpex rosettiformis</name>
    <dbReference type="NCBI Taxonomy" id="378272"/>
    <lineage>
        <taxon>Eukaryota</taxon>
        <taxon>Fungi</taxon>
        <taxon>Dikarya</taxon>
        <taxon>Basidiomycota</taxon>
        <taxon>Agaricomycotina</taxon>
        <taxon>Agaricomycetes</taxon>
        <taxon>Polyporales</taxon>
        <taxon>Irpicaceae</taxon>
        <taxon>Irpex</taxon>
    </lineage>
</organism>
<evidence type="ECO:0000313" key="2">
    <source>
        <dbReference type="Proteomes" id="UP001055072"/>
    </source>
</evidence>
<sequence length="577" mass="66110">MSAASGSGRRYLSDNEIAALASQMRVADPTNNQGDFKTFFRPHVFLLLKLLGVQGLDFKDPMSDEEALRRLRLAWWDSQRLDYLFPGKTFENNDKLPVAELPSWPGWKNKHTTPRMIGAAKLDHYRDADKLDSWVFRHFQLSAFTQAENMTGAHVNPSPMMDGSWYGVKNAMTSIALDITQEGGKNVPFLAYYTQEPESNMLVMEILDVKQATWPDPSEKEWKLIKSCQETKFGHPANGPLVPMLQTPKMPLIIVRYAYTEGRPKGGLQFMLYLENKMKKSGMNPRKAREELQRHLQSGIEMHETHLRTYARFLSANSDLLSDEYKEELQSHWSGLSPEVIKETNISFIVPCLRLRWRTLEEITLGHKPEKIADCNKCGKAGCKLSCGSCKSVVYCSAECNKADWAEHKGICKFSERLYKSPRDLPEDKFYICTRGVHETIMENGFAIEQEAIKQSGCPKDGECPPNEYGNNRFMIRIQAPPEYAVDEGKYKGQTIFLFDRRRSIFVRNGPDDVLVAKKRSNRSIPFDKEGHIKFMKLVRSKGLAKQLLYLWAKRIGDTLEIDLEDVPENQQQISWN</sequence>
<evidence type="ECO:0000313" key="1">
    <source>
        <dbReference type="EMBL" id="KAI0085924.1"/>
    </source>
</evidence>
<accession>A0ACB8TVG2</accession>
<name>A0ACB8TVG2_9APHY</name>
<protein>
    <submittedName>
        <fullName evidence="1">Uncharacterized protein</fullName>
    </submittedName>
</protein>
<comment type="caution">
    <text evidence="1">The sequence shown here is derived from an EMBL/GenBank/DDBJ whole genome shotgun (WGS) entry which is preliminary data.</text>
</comment>